<dbReference type="Proteomes" id="UP000436429">
    <property type="component" value="Unassembled WGS sequence"/>
</dbReference>
<protein>
    <recommendedName>
        <fullName evidence="4">DNA-binding protein</fullName>
    </recommendedName>
</protein>
<evidence type="ECO:0000313" key="3">
    <source>
        <dbReference type="Proteomes" id="UP000436429"/>
    </source>
</evidence>
<evidence type="ECO:0008006" key="4">
    <source>
        <dbReference type="Google" id="ProtNLM"/>
    </source>
</evidence>
<dbReference type="AlphaFoldDB" id="A0A6N3ED48"/>
<evidence type="ECO:0000313" key="2">
    <source>
        <dbReference type="EMBL" id="VYU37864.1"/>
    </source>
</evidence>
<reference evidence="2" key="2">
    <citation type="submission" date="2019-11" db="EMBL/GenBank/DDBJ databases">
        <authorList>
            <person name="Feng L."/>
        </authorList>
    </citation>
    <scope>NUCLEOTIDE SEQUENCE</scope>
    <source>
        <strain evidence="2">ElentaLFYP107</strain>
    </source>
</reference>
<reference evidence="1 3" key="1">
    <citation type="submission" date="2019-11" db="EMBL/GenBank/DDBJ databases">
        <title>Whole genome shotgun sequencing (WGS) data from Adlercreutzia equolifaciens ResAG-91, Eggerthella lenta MRI-F36, MRI-F37, MRI-F40, ResAG-49, ResAG-88, ResAG-121, ResAG-145, and Gordonibacter sp. ResAG-5, ResAG-26, ResAG-43, ResAG-50, ResAG-59.</title>
        <authorList>
            <person name="Stoll D.A."/>
            <person name="Danylec N."/>
            <person name="Franz C.M.A.P."/>
            <person name="Huch M."/>
        </authorList>
    </citation>
    <scope>NUCLEOTIDE SEQUENCE [LARGE SCALE GENOMIC DNA]</scope>
    <source>
        <strain evidence="1 3">ResAG-88</strain>
    </source>
</reference>
<organism evidence="2">
    <name type="scientific">Eggerthella lenta</name>
    <name type="common">Eubacterium lentum</name>
    <dbReference type="NCBI Taxonomy" id="84112"/>
    <lineage>
        <taxon>Bacteria</taxon>
        <taxon>Bacillati</taxon>
        <taxon>Actinomycetota</taxon>
        <taxon>Coriobacteriia</taxon>
        <taxon>Eggerthellales</taxon>
        <taxon>Eggerthellaceae</taxon>
        <taxon>Eggerthella</taxon>
    </lineage>
</organism>
<dbReference type="EMBL" id="WPOM01000010">
    <property type="protein sequence ID" value="MVN32836.1"/>
    <property type="molecule type" value="Genomic_DNA"/>
</dbReference>
<dbReference type="RefSeq" id="WP_086414772.1">
    <property type="nucleotide sequence ID" value="NZ_CACRTT010000023.1"/>
</dbReference>
<name>A0A6N3ED48_EGGLN</name>
<dbReference type="EMBL" id="CACRTT010000023">
    <property type="protein sequence ID" value="VYU37864.1"/>
    <property type="molecule type" value="Genomic_DNA"/>
</dbReference>
<sequence>MSAFVLRGKSNSHIFTIDRGIVARENASDNVNILDQDYAQNLGILLDRSEVAGALNVIRYAVYKMIEREQIPSIKFGRLVHVKEHDPHQIISKFRRRRVLQTHGLTRSTRGQESANKLHDYFAA</sequence>
<accession>A0A6N3ED48</accession>
<proteinExistence type="predicted"/>
<evidence type="ECO:0000313" key="1">
    <source>
        <dbReference type="EMBL" id="MVN32836.1"/>
    </source>
</evidence>
<gene>
    <name evidence="2" type="ORF">ELLFYP107_00333</name>
    <name evidence="1" type="ORF">GO726_06595</name>
</gene>